<dbReference type="InterPro" id="IPR025241">
    <property type="entry name" value="DUF4190"/>
</dbReference>
<gene>
    <name evidence="3" type="ORF">HYG85_08910</name>
</gene>
<dbReference type="AlphaFoldDB" id="A0A8J8SBV2"/>
<dbReference type="Proteomes" id="UP000677305">
    <property type="component" value="Chromosome"/>
</dbReference>
<proteinExistence type="predicted"/>
<keyword evidence="1" id="KW-0472">Membrane</keyword>
<evidence type="ECO:0000313" key="3">
    <source>
        <dbReference type="EMBL" id="QUH29034.1"/>
    </source>
</evidence>
<name>A0A8J8SBV2_9FIRM</name>
<evidence type="ECO:0000313" key="4">
    <source>
        <dbReference type="Proteomes" id="UP000677305"/>
    </source>
</evidence>
<organism evidence="3 4">
    <name type="scientific">Vallitalea guaymasensis</name>
    <dbReference type="NCBI Taxonomy" id="1185412"/>
    <lineage>
        <taxon>Bacteria</taxon>
        <taxon>Bacillati</taxon>
        <taxon>Bacillota</taxon>
        <taxon>Clostridia</taxon>
        <taxon>Lachnospirales</taxon>
        <taxon>Vallitaleaceae</taxon>
        <taxon>Vallitalea</taxon>
    </lineage>
</organism>
<dbReference type="KEGG" id="vgu:HYG85_08910"/>
<sequence>MSDFNNPNQEVKFKGLSIASMVCGIVGIVFFCFYYLSIILAILAIIFGAVFLNANKVNEDKSGRSMAIAGLVLGIVTIGLVVLVVAGLFSAVSQLDNFV</sequence>
<evidence type="ECO:0000256" key="1">
    <source>
        <dbReference type="SAM" id="Phobius"/>
    </source>
</evidence>
<evidence type="ECO:0000259" key="2">
    <source>
        <dbReference type="Pfam" id="PF13828"/>
    </source>
</evidence>
<keyword evidence="4" id="KW-1185">Reference proteome</keyword>
<protein>
    <submittedName>
        <fullName evidence="3">DUF4190 domain-containing protein</fullName>
    </submittedName>
</protein>
<feature type="transmembrane region" description="Helical" evidence="1">
    <location>
        <begin position="66"/>
        <end position="89"/>
    </location>
</feature>
<keyword evidence="1" id="KW-0812">Transmembrane</keyword>
<accession>A0A8J8SBV2</accession>
<feature type="transmembrane region" description="Helical" evidence="1">
    <location>
        <begin position="25"/>
        <end position="54"/>
    </location>
</feature>
<dbReference type="EMBL" id="CP058561">
    <property type="protein sequence ID" value="QUH29034.1"/>
    <property type="molecule type" value="Genomic_DNA"/>
</dbReference>
<keyword evidence="1" id="KW-1133">Transmembrane helix</keyword>
<feature type="domain" description="DUF4190" evidence="2">
    <location>
        <begin position="16"/>
        <end position="83"/>
    </location>
</feature>
<reference evidence="3 4" key="1">
    <citation type="submission" date="2020-07" db="EMBL/GenBank/DDBJ databases">
        <title>Vallitalea guaymasensis genome.</title>
        <authorList>
            <person name="Postec A."/>
        </authorList>
    </citation>
    <scope>NUCLEOTIDE SEQUENCE [LARGE SCALE GENOMIC DNA]</scope>
    <source>
        <strain evidence="3 4">Ra1766G1</strain>
    </source>
</reference>
<dbReference type="RefSeq" id="WP_212693177.1">
    <property type="nucleotide sequence ID" value="NZ_CP058561.1"/>
</dbReference>
<dbReference type="Pfam" id="PF13828">
    <property type="entry name" value="DUF4190"/>
    <property type="match status" value="1"/>
</dbReference>